<dbReference type="InterPro" id="IPR013783">
    <property type="entry name" value="Ig-like_fold"/>
</dbReference>
<dbReference type="GO" id="GO:0005886">
    <property type="term" value="C:plasma membrane"/>
    <property type="evidence" value="ECO:0007669"/>
    <property type="project" value="TreeGrafter"/>
</dbReference>
<evidence type="ECO:0000313" key="5">
    <source>
        <dbReference type="Proteomes" id="UP001497482"/>
    </source>
</evidence>
<dbReference type="InterPro" id="IPR015373">
    <property type="entry name" value="Interferon/interleukin_rcp_dom"/>
</dbReference>
<dbReference type="InterPro" id="IPR050650">
    <property type="entry name" value="Type-II_Cytokine-TF_Rcpt"/>
</dbReference>
<evidence type="ECO:0000313" key="4">
    <source>
        <dbReference type="EMBL" id="CAL1572915.1"/>
    </source>
</evidence>
<dbReference type="PANTHER" id="PTHR20859:SF46">
    <property type="entry name" value="INTERFERON GAMMA RECEPTOR 2"/>
    <property type="match status" value="1"/>
</dbReference>
<dbReference type="InterPro" id="IPR036116">
    <property type="entry name" value="FN3_sf"/>
</dbReference>
<sequence length="373" mass="40958">MLTVRNGAFRLRSLKMRQNPVAKCGPAGMGTGLRRVRAPSPRSRLTGPSHMSPLSGCWCLTWCLITVSALLPPPQNVRLCSHNMDLWLRWNPPLKENQEEVLYSTQLKKLYLGDSGDFSACVNISELACELSDPGLGLDLLEFGQYRASVQAQCGQERSVWVDSQVLTMDRDTVIGPPAVTLTPQGAGLEVSLTEPLLLLSTMTRVYGSTGVRYNVSFWPRGLQQEVSQVLDQQSRLVLPDLLPWTEYCVQVAVHLDPEKNDKTPETSAVQCERTAADPSSPWVTVALSVGGVAVAVALLAIAVGYRRQICHFLCPQERLPQSLQLCPEGPQPLSSEPEEVQPLTLRQEEFPPGAPVSSSDGAWRCNSLKRCV</sequence>
<dbReference type="AlphaFoldDB" id="A0AAV2J6G6"/>
<evidence type="ECO:0000259" key="3">
    <source>
        <dbReference type="Pfam" id="PF09294"/>
    </source>
</evidence>
<evidence type="ECO:0008006" key="6">
    <source>
        <dbReference type="Google" id="ProtNLM"/>
    </source>
</evidence>
<name>A0AAV2J6G6_KNICA</name>
<feature type="domain" description="Fibronectin type-III" evidence="2">
    <location>
        <begin position="64"/>
        <end position="161"/>
    </location>
</feature>
<evidence type="ECO:0000256" key="1">
    <source>
        <dbReference type="SAM" id="Phobius"/>
    </source>
</evidence>
<dbReference type="GO" id="GO:0004896">
    <property type="term" value="F:cytokine receptor activity"/>
    <property type="evidence" value="ECO:0007669"/>
    <property type="project" value="TreeGrafter"/>
</dbReference>
<dbReference type="CDD" id="cd00063">
    <property type="entry name" value="FN3"/>
    <property type="match status" value="1"/>
</dbReference>
<feature type="domain" description="Interferon/interleukin receptor" evidence="3">
    <location>
        <begin position="173"/>
        <end position="275"/>
    </location>
</feature>
<evidence type="ECO:0000259" key="2">
    <source>
        <dbReference type="Pfam" id="PF01108"/>
    </source>
</evidence>
<gene>
    <name evidence="4" type="ORF">KC01_LOCUS4909</name>
</gene>
<dbReference type="InterPro" id="IPR003961">
    <property type="entry name" value="FN3_dom"/>
</dbReference>
<accession>A0AAV2J6G6</accession>
<dbReference type="PANTHER" id="PTHR20859">
    <property type="entry name" value="INTERFERON/INTERLEUKIN RECEPTOR"/>
    <property type="match status" value="1"/>
</dbReference>
<organism evidence="4 5">
    <name type="scientific">Knipowitschia caucasica</name>
    <name type="common">Caucasian dwarf goby</name>
    <name type="synonym">Pomatoschistus caucasicus</name>
    <dbReference type="NCBI Taxonomy" id="637954"/>
    <lineage>
        <taxon>Eukaryota</taxon>
        <taxon>Metazoa</taxon>
        <taxon>Chordata</taxon>
        <taxon>Craniata</taxon>
        <taxon>Vertebrata</taxon>
        <taxon>Euteleostomi</taxon>
        <taxon>Actinopterygii</taxon>
        <taxon>Neopterygii</taxon>
        <taxon>Teleostei</taxon>
        <taxon>Neoteleostei</taxon>
        <taxon>Acanthomorphata</taxon>
        <taxon>Gobiaria</taxon>
        <taxon>Gobiiformes</taxon>
        <taxon>Gobioidei</taxon>
        <taxon>Gobiidae</taxon>
        <taxon>Gobiinae</taxon>
        <taxon>Knipowitschia</taxon>
    </lineage>
</organism>
<dbReference type="EMBL" id="OZ035833">
    <property type="protein sequence ID" value="CAL1572915.1"/>
    <property type="molecule type" value="Genomic_DNA"/>
</dbReference>
<proteinExistence type="predicted"/>
<keyword evidence="1" id="KW-0472">Membrane</keyword>
<feature type="transmembrane region" description="Helical" evidence="1">
    <location>
        <begin position="283"/>
        <end position="304"/>
    </location>
</feature>
<dbReference type="Proteomes" id="UP001497482">
    <property type="component" value="Chromosome 11"/>
</dbReference>
<keyword evidence="5" id="KW-1185">Reference proteome</keyword>
<dbReference type="Gene3D" id="2.60.40.10">
    <property type="entry name" value="Immunoglobulins"/>
    <property type="match status" value="1"/>
</dbReference>
<keyword evidence="1" id="KW-0812">Transmembrane</keyword>
<keyword evidence="1" id="KW-1133">Transmembrane helix</keyword>
<reference evidence="4 5" key="1">
    <citation type="submission" date="2024-04" db="EMBL/GenBank/DDBJ databases">
        <authorList>
            <person name="Waldvogel A.-M."/>
            <person name="Schoenle A."/>
        </authorList>
    </citation>
    <scope>NUCLEOTIDE SEQUENCE [LARGE SCALE GENOMIC DNA]</scope>
</reference>
<protein>
    <recommendedName>
        <fullName evidence="6">Fibronectin type-III domain-containing protein</fullName>
    </recommendedName>
</protein>
<dbReference type="Pfam" id="PF01108">
    <property type="entry name" value="Tissue_fac"/>
    <property type="match status" value="1"/>
</dbReference>
<dbReference type="SUPFAM" id="SSF49265">
    <property type="entry name" value="Fibronectin type III"/>
    <property type="match status" value="2"/>
</dbReference>
<dbReference type="Pfam" id="PF09294">
    <property type="entry name" value="Interfer-bind"/>
    <property type="match status" value="1"/>
</dbReference>